<accession>A0ABS4TJ84</accession>
<dbReference type="Proteomes" id="UP001519332">
    <property type="component" value="Unassembled WGS sequence"/>
</dbReference>
<dbReference type="EMBL" id="JAGINW010000001">
    <property type="protein sequence ID" value="MBP2324490.1"/>
    <property type="molecule type" value="Genomic_DNA"/>
</dbReference>
<dbReference type="InterPro" id="IPR015943">
    <property type="entry name" value="WD40/YVTN_repeat-like_dom_sf"/>
</dbReference>
<evidence type="ECO:0000313" key="3">
    <source>
        <dbReference type="EMBL" id="MBP2324490.1"/>
    </source>
</evidence>
<name>A0ABS4TJ84_9PSEU</name>
<keyword evidence="2" id="KW-1133">Transmembrane helix</keyword>
<keyword evidence="2" id="KW-0472">Membrane</keyword>
<sequence>MRDLDSELTGLRRQLHDSVRQPATKDMIKRGRRRTRRQQAQVTAVIAVIVALGMWPFLQAPESAAPAVPNRSHMLSYDYFEIGSGFALGRVCVPSEQQCDPWFMSTSDGQNWVKRTVPPVEVADNGNFDRVIALGNSSVVIEDYRVSSADRYFSKDSGRTWVPVQVRPDTTIQQIPPDAVLETMAIPPNLGQCRDGAVIAMLGESGQSAKLANQPPIELTWCQPYPDANGARWVAGSDPRTRQPVVASTRDRGLTWQVTPLPPFTPPPASKITSYYPKVTVVSTSTASYATVTNPEKSELVAIFRSTDHGVSWTRTWEASEGKQPARVLGTPVAGADGSLWITQPGEVWVSTDGAKSFTLQTPRTTPPNGTIDWTRAGYLSTSADSGTTGQFFLSSDGITWHPVRIPVPE</sequence>
<feature type="transmembrane region" description="Helical" evidence="2">
    <location>
        <begin position="40"/>
        <end position="58"/>
    </location>
</feature>
<proteinExistence type="predicted"/>
<dbReference type="CDD" id="cd15482">
    <property type="entry name" value="Sialidase_non-viral"/>
    <property type="match status" value="1"/>
</dbReference>
<dbReference type="RefSeq" id="WP_209641818.1">
    <property type="nucleotide sequence ID" value="NZ_JAGINW010000001.1"/>
</dbReference>
<keyword evidence="2" id="KW-0812">Transmembrane</keyword>
<keyword evidence="4" id="KW-1185">Reference proteome</keyword>
<organism evidence="3 4">
    <name type="scientific">Kibdelosporangium banguiense</name>
    <dbReference type="NCBI Taxonomy" id="1365924"/>
    <lineage>
        <taxon>Bacteria</taxon>
        <taxon>Bacillati</taxon>
        <taxon>Actinomycetota</taxon>
        <taxon>Actinomycetes</taxon>
        <taxon>Pseudonocardiales</taxon>
        <taxon>Pseudonocardiaceae</taxon>
        <taxon>Kibdelosporangium</taxon>
    </lineage>
</organism>
<dbReference type="SUPFAM" id="SSF110296">
    <property type="entry name" value="Oligoxyloglucan reducing end-specific cellobiohydrolase"/>
    <property type="match status" value="1"/>
</dbReference>
<comment type="caution">
    <text evidence="3">The sequence shown here is derived from an EMBL/GenBank/DDBJ whole genome shotgun (WGS) entry which is preliminary data.</text>
</comment>
<evidence type="ECO:0000256" key="1">
    <source>
        <dbReference type="SAM" id="MobiDB-lite"/>
    </source>
</evidence>
<evidence type="ECO:0008006" key="5">
    <source>
        <dbReference type="Google" id="ProtNLM"/>
    </source>
</evidence>
<reference evidence="3 4" key="1">
    <citation type="submission" date="2021-03" db="EMBL/GenBank/DDBJ databases">
        <title>Sequencing the genomes of 1000 actinobacteria strains.</title>
        <authorList>
            <person name="Klenk H.-P."/>
        </authorList>
    </citation>
    <scope>NUCLEOTIDE SEQUENCE [LARGE SCALE GENOMIC DNA]</scope>
    <source>
        <strain evidence="3 4">DSM 46670</strain>
    </source>
</reference>
<gene>
    <name evidence="3" type="ORF">JOF56_004875</name>
</gene>
<dbReference type="Gene3D" id="2.130.10.10">
    <property type="entry name" value="YVTN repeat-like/Quinoprotein amine dehydrogenase"/>
    <property type="match status" value="1"/>
</dbReference>
<evidence type="ECO:0000256" key="2">
    <source>
        <dbReference type="SAM" id="Phobius"/>
    </source>
</evidence>
<feature type="region of interest" description="Disordered" evidence="1">
    <location>
        <begin position="1"/>
        <end position="35"/>
    </location>
</feature>
<evidence type="ECO:0000313" key="4">
    <source>
        <dbReference type="Proteomes" id="UP001519332"/>
    </source>
</evidence>
<protein>
    <recommendedName>
        <fullName evidence="5">Exo-alpha-sialidase</fullName>
    </recommendedName>
</protein>